<dbReference type="Proteomes" id="UP001062846">
    <property type="component" value="Chromosome 1"/>
</dbReference>
<keyword evidence="2" id="KW-1185">Reference proteome</keyword>
<gene>
    <name evidence="1" type="ORF">RHMOL_Rhmol01G0184700</name>
</gene>
<evidence type="ECO:0000313" key="2">
    <source>
        <dbReference type="Proteomes" id="UP001062846"/>
    </source>
</evidence>
<name>A0ACC0Q4F9_RHOML</name>
<protein>
    <submittedName>
        <fullName evidence="1">Uncharacterized protein</fullName>
    </submittedName>
</protein>
<organism evidence="1 2">
    <name type="scientific">Rhododendron molle</name>
    <name type="common">Chinese azalea</name>
    <name type="synonym">Azalea mollis</name>
    <dbReference type="NCBI Taxonomy" id="49168"/>
    <lineage>
        <taxon>Eukaryota</taxon>
        <taxon>Viridiplantae</taxon>
        <taxon>Streptophyta</taxon>
        <taxon>Embryophyta</taxon>
        <taxon>Tracheophyta</taxon>
        <taxon>Spermatophyta</taxon>
        <taxon>Magnoliopsida</taxon>
        <taxon>eudicotyledons</taxon>
        <taxon>Gunneridae</taxon>
        <taxon>Pentapetalae</taxon>
        <taxon>asterids</taxon>
        <taxon>Ericales</taxon>
        <taxon>Ericaceae</taxon>
        <taxon>Ericoideae</taxon>
        <taxon>Rhodoreae</taxon>
        <taxon>Rhododendron</taxon>
    </lineage>
</organism>
<proteinExistence type="predicted"/>
<reference evidence="1" key="1">
    <citation type="submission" date="2022-02" db="EMBL/GenBank/DDBJ databases">
        <title>Plant Genome Project.</title>
        <authorList>
            <person name="Zhang R.-G."/>
        </authorList>
    </citation>
    <scope>NUCLEOTIDE SEQUENCE</scope>
    <source>
        <strain evidence="1">AT1</strain>
    </source>
</reference>
<evidence type="ECO:0000313" key="1">
    <source>
        <dbReference type="EMBL" id="KAI8572264.1"/>
    </source>
</evidence>
<accession>A0ACC0Q4F9</accession>
<dbReference type="EMBL" id="CM046388">
    <property type="protein sequence ID" value="KAI8572264.1"/>
    <property type="molecule type" value="Genomic_DNA"/>
</dbReference>
<sequence>MSLLFSCSHLTFTVYVGATLTNNTNDVAPISNAFDPQPREDSHSNTFGGNDVKGEGEGQGSVSSVDDSLRFLNDTGIVQMKFVSKEEDGLFYNVYAKAMGFSDRLETLFSADGKSQMDYIAFGDVLVFDMIYRTNAYKKPFVILAGVSNNFMTTIFGCALLSKEIKETYSWVLATFLKAMDGKRPNSVVTDGDLAMRNAIRNIFPDARHRLCLWHLERNVAKNVHRLEFVSDFTKLMQMECEVEEFESLWADMVSHYGLQINAWVVEMYRDHERWAEAYFLGHFFAGMRTTQRCKGMSCYMNQFLKRIAIMSTKKKILDSVSSPCLRRSKRLVALSMDQSTDGQDDDEMSVRSCGDYEEMTNSFSHAGNESDGQTESDGESESEGAIKLPNLSNFVSRLVIEERSVAIGKLKKITHILDLLKDLGLNPLCTYRGKANWTLVREFFAGIDPFHMDKEKRIMVSKVRGHTIKVTPDRLAQYKHIQ</sequence>
<comment type="caution">
    <text evidence="1">The sequence shown here is derived from an EMBL/GenBank/DDBJ whole genome shotgun (WGS) entry which is preliminary data.</text>
</comment>